<organism evidence="1 2">
    <name type="scientific">Citrus x changshan-huyou</name>
    <dbReference type="NCBI Taxonomy" id="2935761"/>
    <lineage>
        <taxon>Eukaryota</taxon>
        <taxon>Viridiplantae</taxon>
        <taxon>Streptophyta</taxon>
        <taxon>Embryophyta</taxon>
        <taxon>Tracheophyta</taxon>
        <taxon>Spermatophyta</taxon>
        <taxon>Magnoliopsida</taxon>
        <taxon>eudicotyledons</taxon>
        <taxon>Gunneridae</taxon>
        <taxon>Pentapetalae</taxon>
        <taxon>rosids</taxon>
        <taxon>malvids</taxon>
        <taxon>Sapindales</taxon>
        <taxon>Rutaceae</taxon>
        <taxon>Aurantioideae</taxon>
        <taxon>Citrus</taxon>
    </lineage>
</organism>
<comment type="caution">
    <text evidence="1">The sequence shown here is derived from an EMBL/GenBank/DDBJ whole genome shotgun (WGS) entry which is preliminary data.</text>
</comment>
<dbReference type="EMBL" id="JBCGBO010000025">
    <property type="protein sequence ID" value="KAK9177244.1"/>
    <property type="molecule type" value="Genomic_DNA"/>
</dbReference>
<keyword evidence="2" id="KW-1185">Reference proteome</keyword>
<name>A0AAP0QBK1_9ROSI</name>
<evidence type="ECO:0000313" key="2">
    <source>
        <dbReference type="Proteomes" id="UP001428341"/>
    </source>
</evidence>
<evidence type="ECO:0000313" key="1">
    <source>
        <dbReference type="EMBL" id="KAK9177244.1"/>
    </source>
</evidence>
<gene>
    <name evidence="1" type="ORF">WN944_029263</name>
</gene>
<dbReference type="Proteomes" id="UP001428341">
    <property type="component" value="Unassembled WGS sequence"/>
</dbReference>
<dbReference type="PANTHER" id="PTHR35744:SF4">
    <property type="entry name" value="OS04G0464600 PROTEIN"/>
    <property type="match status" value="1"/>
</dbReference>
<reference evidence="1 2" key="1">
    <citation type="submission" date="2024-05" db="EMBL/GenBank/DDBJ databases">
        <title>Haplotype-resolved chromosome-level genome assembly of Huyou (Citrus changshanensis).</title>
        <authorList>
            <person name="Miao C."/>
            <person name="Chen W."/>
            <person name="Wu Y."/>
            <person name="Wang L."/>
            <person name="Zhao S."/>
            <person name="Grierson D."/>
            <person name="Xu C."/>
            <person name="Chen K."/>
        </authorList>
    </citation>
    <scope>NUCLEOTIDE SEQUENCE [LARGE SCALE GENOMIC DNA]</scope>
    <source>
        <strain evidence="1">01-14</strain>
        <tissue evidence="1">Leaf</tissue>
    </source>
</reference>
<accession>A0AAP0QBK1</accession>
<dbReference type="AlphaFoldDB" id="A0AAP0QBK1"/>
<proteinExistence type="predicted"/>
<dbReference type="PANTHER" id="PTHR35744">
    <property type="entry name" value="C2H2-TYPE DOMAIN-CONTAINING PROTEIN"/>
    <property type="match status" value="1"/>
</dbReference>
<sequence length="108" mass="12484">MEMEKYKRAARTILTPKVGYGLADELKRAGFWIKTVLDKPQAVDILLRNHTVDMMDQRRIECLAVVLDNSDFVEVLQKPKLRCLKTLFLGDINDEALKRIADVFFSLE</sequence>
<protein>
    <submittedName>
        <fullName evidence="1">Uncharacterized protein</fullName>
    </submittedName>
</protein>